<evidence type="ECO:0000256" key="1">
    <source>
        <dbReference type="SAM" id="SignalP"/>
    </source>
</evidence>
<dbReference type="Proteomes" id="UP000807504">
    <property type="component" value="Unassembled WGS sequence"/>
</dbReference>
<name>A0A8T0FSB8_ARGBR</name>
<reference evidence="2" key="1">
    <citation type="journal article" date="2020" name="bioRxiv">
        <title>Chromosome-level reference genome of the European wasp spider Argiope bruennichi: a resource for studies on range expansion and evolutionary adaptation.</title>
        <authorList>
            <person name="Sheffer M.M."/>
            <person name="Hoppe A."/>
            <person name="Krehenwinkel H."/>
            <person name="Uhl G."/>
            <person name="Kuss A.W."/>
            <person name="Jensen L."/>
            <person name="Jensen C."/>
            <person name="Gillespie R.G."/>
            <person name="Hoff K.J."/>
            <person name="Prost S."/>
        </authorList>
    </citation>
    <scope>NUCLEOTIDE SEQUENCE</scope>
</reference>
<proteinExistence type="predicted"/>
<accession>A0A8T0FSB8</accession>
<organism evidence="2 3">
    <name type="scientific">Argiope bruennichi</name>
    <name type="common">Wasp spider</name>
    <name type="synonym">Aranea bruennichi</name>
    <dbReference type="NCBI Taxonomy" id="94029"/>
    <lineage>
        <taxon>Eukaryota</taxon>
        <taxon>Metazoa</taxon>
        <taxon>Ecdysozoa</taxon>
        <taxon>Arthropoda</taxon>
        <taxon>Chelicerata</taxon>
        <taxon>Arachnida</taxon>
        <taxon>Araneae</taxon>
        <taxon>Araneomorphae</taxon>
        <taxon>Entelegynae</taxon>
        <taxon>Araneoidea</taxon>
        <taxon>Araneidae</taxon>
        <taxon>Argiope</taxon>
    </lineage>
</organism>
<keyword evidence="1" id="KW-0732">Signal</keyword>
<feature type="signal peptide" evidence="1">
    <location>
        <begin position="1"/>
        <end position="21"/>
    </location>
</feature>
<dbReference type="EMBL" id="JABXBU010000003">
    <property type="protein sequence ID" value="KAF8792579.1"/>
    <property type="molecule type" value="Genomic_DNA"/>
</dbReference>
<keyword evidence="3" id="KW-1185">Reference proteome</keyword>
<feature type="chain" id="PRO_5035736799" evidence="1">
    <location>
        <begin position="22"/>
        <end position="136"/>
    </location>
</feature>
<reference evidence="2" key="2">
    <citation type="submission" date="2020-06" db="EMBL/GenBank/DDBJ databases">
        <authorList>
            <person name="Sheffer M."/>
        </authorList>
    </citation>
    <scope>NUCLEOTIDE SEQUENCE</scope>
</reference>
<sequence>MNLWNLIACTCLLGIFPMCISEESVEHFVDCLEDEICLAKDGMNRGTYCLELMKERPIEIFLDIMKDYYPETNKMYDVIEEMCLDLKRAVEAFFYYFEESDRRNQTAAAVTGTNRKGTDAHRKLARDFDNYLFDLK</sequence>
<dbReference type="AlphaFoldDB" id="A0A8T0FSB8"/>
<evidence type="ECO:0000313" key="3">
    <source>
        <dbReference type="Proteomes" id="UP000807504"/>
    </source>
</evidence>
<gene>
    <name evidence="2" type="ORF">HNY73_004158</name>
</gene>
<comment type="caution">
    <text evidence="2">The sequence shown here is derived from an EMBL/GenBank/DDBJ whole genome shotgun (WGS) entry which is preliminary data.</text>
</comment>
<evidence type="ECO:0000313" key="2">
    <source>
        <dbReference type="EMBL" id="KAF8792579.1"/>
    </source>
</evidence>
<protein>
    <submittedName>
        <fullName evidence="2">Uncharacterized protein</fullName>
    </submittedName>
</protein>